<evidence type="ECO:0000313" key="4">
    <source>
        <dbReference type="EMBL" id="AOS64329.1"/>
    </source>
</evidence>
<dbReference type="Proteomes" id="UP000095210">
    <property type="component" value="Chromosome"/>
</dbReference>
<keyword evidence="5" id="KW-1185">Reference proteome</keyword>
<gene>
    <name evidence="4" type="ORF">TL08_17645</name>
</gene>
<sequence length="466" mass="49416">MMTSGGPVRHRRPPADSPDGGPRPKSTADRSQDDLVAEGAAAAESAASTAERVDRLGNLTEAMAQINAAADFDALVAAAAVGLGTIFPNRAVALALRPDGWCRLAVVEGPDGAVVTRIVASDLLDRLGDHAEQLTDDLASAVLSAATWSAEVASTPMTEDVLITLCHWQPDSPPVCLVVASELADDPEQRELLWQLSRTFALAVGGLRSFAAEHSLALTLQRSLLPSMLPRHPDFDMAVRYVPASHNAEIGGDFYEVTELGSALLVAIGDVTGHSIKAATIMGEVRHALRAFAIEGHPPDVILDLLNRMMLKYHADFCVTMCLLLVDTVTGETSVANAGHIPPLLIDQEGARFVPVQGPLLGIDLPRAEPTALRLPVGATVVLVTDGLLEDRVTAIDEAMATLAETAATPETGTPADEDLEDLCERLLERFGHDKDDDIALLALRRRAQDRHADSPGRAAAEPTTD</sequence>
<proteinExistence type="predicted"/>
<feature type="domain" description="PPM-type phosphatase" evidence="3">
    <location>
        <begin position="232"/>
        <end position="446"/>
    </location>
</feature>
<dbReference type="SUPFAM" id="SSF81606">
    <property type="entry name" value="PP2C-like"/>
    <property type="match status" value="1"/>
</dbReference>
<dbReference type="KEGG" id="ahm:TL08_17645"/>
<protein>
    <submittedName>
        <fullName evidence="4">Stage II sporulation protein E (SpoIIE)</fullName>
    </submittedName>
</protein>
<reference evidence="5" key="1">
    <citation type="submission" date="2016-03" db="EMBL/GenBank/DDBJ databases">
        <title>Complete genome sequence of the type strain Actinoalloteichus hymeniacidonis DSM 45092.</title>
        <authorList>
            <person name="Schaffert L."/>
            <person name="Albersmeier A."/>
            <person name="Winkler A."/>
            <person name="Kalinowski J."/>
            <person name="Zotchev S."/>
            <person name="Ruckert C."/>
        </authorList>
    </citation>
    <scope>NUCLEOTIDE SEQUENCE [LARGE SCALE GENOMIC DNA]</scope>
    <source>
        <strain evidence="5">HPA177(T) (DSM 45092(T))</strain>
    </source>
</reference>
<dbReference type="InterPro" id="IPR001932">
    <property type="entry name" value="PPM-type_phosphatase-like_dom"/>
</dbReference>
<dbReference type="Pfam" id="PF07228">
    <property type="entry name" value="SpoIIE"/>
    <property type="match status" value="1"/>
</dbReference>
<evidence type="ECO:0000256" key="1">
    <source>
        <dbReference type="ARBA" id="ARBA00022801"/>
    </source>
</evidence>
<name>A0AAC9HS41_9PSEU</name>
<dbReference type="InterPro" id="IPR036457">
    <property type="entry name" value="PPM-type-like_dom_sf"/>
</dbReference>
<dbReference type="AlphaFoldDB" id="A0AAC9HS41"/>
<feature type="region of interest" description="Disordered" evidence="2">
    <location>
        <begin position="447"/>
        <end position="466"/>
    </location>
</feature>
<dbReference type="SMART" id="SM00331">
    <property type="entry name" value="PP2C_SIG"/>
    <property type="match status" value="1"/>
</dbReference>
<dbReference type="GO" id="GO:0016791">
    <property type="term" value="F:phosphatase activity"/>
    <property type="evidence" value="ECO:0007669"/>
    <property type="project" value="TreeGrafter"/>
</dbReference>
<keyword evidence="1" id="KW-0378">Hydrolase</keyword>
<accession>A0AAC9HS41</accession>
<evidence type="ECO:0000256" key="2">
    <source>
        <dbReference type="SAM" id="MobiDB-lite"/>
    </source>
</evidence>
<organism evidence="4 5">
    <name type="scientific">Actinoalloteichus hymeniacidonis</name>
    <dbReference type="NCBI Taxonomy" id="340345"/>
    <lineage>
        <taxon>Bacteria</taxon>
        <taxon>Bacillati</taxon>
        <taxon>Actinomycetota</taxon>
        <taxon>Actinomycetes</taxon>
        <taxon>Pseudonocardiales</taxon>
        <taxon>Pseudonocardiaceae</taxon>
        <taxon>Actinoalloteichus</taxon>
    </lineage>
</organism>
<dbReference type="EMBL" id="CP014859">
    <property type="protein sequence ID" value="AOS64329.1"/>
    <property type="molecule type" value="Genomic_DNA"/>
</dbReference>
<dbReference type="PANTHER" id="PTHR43156">
    <property type="entry name" value="STAGE II SPORULATION PROTEIN E-RELATED"/>
    <property type="match status" value="1"/>
</dbReference>
<dbReference type="PANTHER" id="PTHR43156:SF2">
    <property type="entry name" value="STAGE II SPORULATION PROTEIN E"/>
    <property type="match status" value="1"/>
</dbReference>
<dbReference type="Gene3D" id="3.60.40.10">
    <property type="entry name" value="PPM-type phosphatase domain"/>
    <property type="match status" value="1"/>
</dbReference>
<evidence type="ECO:0000313" key="5">
    <source>
        <dbReference type="Proteomes" id="UP000095210"/>
    </source>
</evidence>
<feature type="region of interest" description="Disordered" evidence="2">
    <location>
        <begin position="1"/>
        <end position="34"/>
    </location>
</feature>
<evidence type="ECO:0000259" key="3">
    <source>
        <dbReference type="SMART" id="SM00331"/>
    </source>
</evidence>
<dbReference type="InterPro" id="IPR052016">
    <property type="entry name" value="Bact_Sigma-Reg"/>
</dbReference>